<keyword evidence="1" id="KW-1133">Transmembrane helix</keyword>
<dbReference type="AlphaFoldDB" id="A0A226F255"/>
<keyword evidence="3" id="KW-1185">Reference proteome</keyword>
<dbReference type="Proteomes" id="UP000198287">
    <property type="component" value="Unassembled WGS sequence"/>
</dbReference>
<evidence type="ECO:0000313" key="3">
    <source>
        <dbReference type="Proteomes" id="UP000198287"/>
    </source>
</evidence>
<evidence type="ECO:0000256" key="1">
    <source>
        <dbReference type="SAM" id="Phobius"/>
    </source>
</evidence>
<name>A0A226F255_FOLCA</name>
<keyword evidence="1" id="KW-0472">Membrane</keyword>
<reference evidence="2 3" key="1">
    <citation type="submission" date="2015-12" db="EMBL/GenBank/DDBJ databases">
        <title>The genome of Folsomia candida.</title>
        <authorList>
            <person name="Faddeeva A."/>
            <person name="Derks M.F."/>
            <person name="Anvar Y."/>
            <person name="Smit S."/>
            <person name="Van Straalen N."/>
            <person name="Roelofs D."/>
        </authorList>
    </citation>
    <scope>NUCLEOTIDE SEQUENCE [LARGE SCALE GENOMIC DNA]</scope>
    <source>
        <strain evidence="2 3">VU population</strain>
        <tissue evidence="2">Whole body</tissue>
    </source>
</reference>
<protein>
    <submittedName>
        <fullName evidence="2">MARVEL domain-containing protein 3</fullName>
    </submittedName>
</protein>
<feature type="transmembrane region" description="Helical" evidence="1">
    <location>
        <begin position="18"/>
        <end position="42"/>
    </location>
</feature>
<accession>A0A226F255</accession>
<organism evidence="2 3">
    <name type="scientific">Folsomia candida</name>
    <name type="common">Springtail</name>
    <dbReference type="NCBI Taxonomy" id="158441"/>
    <lineage>
        <taxon>Eukaryota</taxon>
        <taxon>Metazoa</taxon>
        <taxon>Ecdysozoa</taxon>
        <taxon>Arthropoda</taxon>
        <taxon>Hexapoda</taxon>
        <taxon>Collembola</taxon>
        <taxon>Entomobryomorpha</taxon>
        <taxon>Isotomoidea</taxon>
        <taxon>Isotomidae</taxon>
        <taxon>Proisotominae</taxon>
        <taxon>Folsomia</taxon>
    </lineage>
</organism>
<evidence type="ECO:0000313" key="2">
    <source>
        <dbReference type="EMBL" id="OXA63517.1"/>
    </source>
</evidence>
<gene>
    <name evidence="2" type="ORF">Fcan01_00134</name>
</gene>
<feature type="transmembrane region" description="Helical" evidence="1">
    <location>
        <begin position="157"/>
        <end position="179"/>
    </location>
</feature>
<feature type="transmembrane region" description="Helical" evidence="1">
    <location>
        <begin position="191"/>
        <end position="216"/>
    </location>
</feature>
<proteinExistence type="predicted"/>
<feature type="transmembrane region" description="Helical" evidence="1">
    <location>
        <begin position="123"/>
        <end position="145"/>
    </location>
</feature>
<keyword evidence="1" id="KW-0812">Transmembrane</keyword>
<comment type="caution">
    <text evidence="2">The sequence shown here is derived from an EMBL/GenBank/DDBJ whole genome shotgun (WGS) entry which is preliminary data.</text>
</comment>
<sequence length="236" mass="25805">MTIYVFCFIRPRLRWMPVIIGALGIMASAAEILYAGALLDVAKRINDNSGPKSIIIALGTTIFLSGLIGLVMLVSSFLLIIAGIQITFLYEVYHMFPLVNQIKKLNELPADSGLEFTIHGLQISASLVALIAIVTLVSSIVLIIAGYQKSVTKCKAWIVLTSVCCALRVIFIMAIGITTSSGSSGFTTSSIYGVIFSYLIKLAIQIWFIVSIRGYIDSVQEEKRYQAEVSRVQNKV</sequence>
<feature type="transmembrane region" description="Helical" evidence="1">
    <location>
        <begin position="54"/>
        <end position="86"/>
    </location>
</feature>
<dbReference type="EMBL" id="LNIX01000001">
    <property type="protein sequence ID" value="OXA63517.1"/>
    <property type="molecule type" value="Genomic_DNA"/>
</dbReference>